<evidence type="ECO:0000313" key="1">
    <source>
        <dbReference type="EMBL" id="MFC7339697.1"/>
    </source>
</evidence>
<dbReference type="Proteomes" id="UP001596472">
    <property type="component" value="Unassembled WGS sequence"/>
</dbReference>
<reference evidence="2" key="1">
    <citation type="journal article" date="2019" name="Int. J. Syst. Evol. Microbiol.">
        <title>The Global Catalogue of Microorganisms (GCM) 10K type strain sequencing project: providing services to taxonomists for standard genome sequencing and annotation.</title>
        <authorList>
            <consortium name="The Broad Institute Genomics Platform"/>
            <consortium name="The Broad Institute Genome Sequencing Center for Infectious Disease"/>
            <person name="Wu L."/>
            <person name="Ma J."/>
        </authorList>
    </citation>
    <scope>NUCLEOTIDE SEQUENCE [LARGE SCALE GENOMIC DNA]</scope>
    <source>
        <strain evidence="2">CGMCC 4.1467</strain>
    </source>
</reference>
<name>A0ABW2LB67_9BACT</name>
<organism evidence="1 2">
    <name type="scientific">Haloferula chungangensis</name>
    <dbReference type="NCBI Taxonomy" id="1048331"/>
    <lineage>
        <taxon>Bacteria</taxon>
        <taxon>Pseudomonadati</taxon>
        <taxon>Verrucomicrobiota</taxon>
        <taxon>Verrucomicrobiia</taxon>
        <taxon>Verrucomicrobiales</taxon>
        <taxon>Verrucomicrobiaceae</taxon>
        <taxon>Haloferula</taxon>
    </lineage>
</organism>
<evidence type="ECO:0008006" key="3">
    <source>
        <dbReference type="Google" id="ProtNLM"/>
    </source>
</evidence>
<dbReference type="EMBL" id="JBHTBS010000044">
    <property type="protein sequence ID" value="MFC7339697.1"/>
    <property type="molecule type" value="Genomic_DNA"/>
</dbReference>
<dbReference type="RefSeq" id="WP_379716998.1">
    <property type="nucleotide sequence ID" value="NZ_JBHTBS010000044.1"/>
</dbReference>
<comment type="caution">
    <text evidence="1">The sequence shown here is derived from an EMBL/GenBank/DDBJ whole genome shotgun (WGS) entry which is preliminary data.</text>
</comment>
<keyword evidence="2" id="KW-1185">Reference proteome</keyword>
<accession>A0ABW2LB67</accession>
<gene>
    <name evidence="1" type="ORF">ACFQY0_21105</name>
</gene>
<evidence type="ECO:0000313" key="2">
    <source>
        <dbReference type="Proteomes" id="UP001596472"/>
    </source>
</evidence>
<sequence length="202" mass="22132">MAVELLFTQALGLTSTWKVVSPDFDPEARSLELVIDFKPGSRFVQKMLKFYAASVGVALLGTSCSHHPAVEDSGPPLSSLSPPFIVDREPLADETFPSLEDLALTLPVFETSPTRVADDDGTRYENGGRTWTIEADGAQVPVRVDRLTPEKVAPTRILVTLGPKPLYGIDEIWIYELERVPGGWRRLSAKTKAGEQADHDDA</sequence>
<proteinExistence type="predicted"/>
<protein>
    <recommendedName>
        <fullName evidence="3">Lipoprotein</fullName>
    </recommendedName>
</protein>